<reference evidence="3 4" key="1">
    <citation type="submission" date="2020-02" db="EMBL/GenBank/DDBJ databases">
        <title>Draft genome sequence of Limisphaera ngatamarikiensis NGM72.4T, a thermophilic Verrucomicrobia grouped in subdivision 3.</title>
        <authorList>
            <person name="Carere C.R."/>
            <person name="Steen J."/>
            <person name="Hugenholtz P."/>
            <person name="Stott M.B."/>
        </authorList>
    </citation>
    <scope>NUCLEOTIDE SEQUENCE [LARGE SCALE GENOMIC DNA]</scope>
    <source>
        <strain evidence="3 4">NGM72.4</strain>
    </source>
</reference>
<feature type="signal peptide" evidence="1">
    <location>
        <begin position="1"/>
        <end position="23"/>
    </location>
</feature>
<dbReference type="SUPFAM" id="SSF49785">
    <property type="entry name" value="Galactose-binding domain-like"/>
    <property type="match status" value="1"/>
</dbReference>
<name>A0A6M1RP32_9BACT</name>
<dbReference type="Pfam" id="PF13320">
    <property type="entry name" value="GH123_cat"/>
    <property type="match status" value="1"/>
</dbReference>
<dbReference type="Proteomes" id="UP000477311">
    <property type="component" value="Unassembled WGS sequence"/>
</dbReference>
<evidence type="ECO:0000313" key="4">
    <source>
        <dbReference type="Proteomes" id="UP000477311"/>
    </source>
</evidence>
<dbReference type="RefSeq" id="WP_165107267.1">
    <property type="nucleotide sequence ID" value="NZ_JAAKYA010000052.1"/>
</dbReference>
<dbReference type="EMBL" id="JAAKYA010000052">
    <property type="protein sequence ID" value="NGO39319.1"/>
    <property type="molecule type" value="Genomic_DNA"/>
</dbReference>
<feature type="chain" id="PRO_5026854725" evidence="1">
    <location>
        <begin position="24"/>
        <end position="1065"/>
    </location>
</feature>
<dbReference type="Gene3D" id="2.60.120.260">
    <property type="entry name" value="Galactose-binding domain-like"/>
    <property type="match status" value="1"/>
</dbReference>
<feature type="domain" description="Glycoside hydrolase 123 catalytic" evidence="2">
    <location>
        <begin position="762"/>
        <end position="989"/>
    </location>
</feature>
<dbReference type="InterPro" id="IPR025150">
    <property type="entry name" value="GH123_cat"/>
</dbReference>
<evidence type="ECO:0000256" key="1">
    <source>
        <dbReference type="SAM" id="SignalP"/>
    </source>
</evidence>
<sequence length="1065" mass="120335">MRIAPTPSLLLSLGLCAVGVALGQNLVPDGELRAGTHEPAHWRLGAGQGSWRNQGEPAGVLTLTGTGRDSGWWRSEEIALQPGGLYEVRFRARRAPGATGGVAFVGTSRIHRDFRLGEAWEEYRFVFRQPDDAPTDFLRLGQWEVNGTLEFDTASLLPVCAVHQPDPDDPESTTGMELGAGEILSGRTYTFRPYYYWEGANFHRPLHRATARFNTDRWIFTEGAEVIYKFEIPNHRQLNARLHVNVNHHVAGPLYILAARQPDQWLRVAVLDGNSNACHAALPSTLFPARTVWVRLHAPEPGTELQVNQCQYEAQLDPPMPGPVHGQTTFYTFTTRSPALRLHSITRKQEAGNARILLQLQLQNECEHPLTLDGRVMTERVPARPDSPMPTQLSPGQIARISFALDPPEPGQFPLTLRITDDSARPLLELQTRLDLPLLDDPRPGYPLTSDAALNLWWCESGWKIARHRQPPRPVANPGPVTLHLARREFEAVQLILRPNQPANLVSARVQWDKTPGTGTRAPLETEFYEVAYVEVTIPSDNTCSPGLYPDPLPPLITPLPLRPGLNQPLWLEIYAPPTAAAGPHRGTILLTLQTNNSTHQLRIPIEVHVYDFTLPEVAHLRSAMGMDAGSIERYHKLERPEHKIDVYGRYLRNFAEHRISPYSFFHYAPIQVRFVGTHPEKRARVSFEEFDRWARVWLVSSPSHGKDSPETAPPTTPVIGKVPVPTPGPRGVRFNSFHLPLVGMGGGTFYSRALGRLEGFEEGTPEHTRLFRDYLGQVVAHLRQEGWLPLAYTYWFDEPDPKDYAFVVAGQERIRAAAPDLKRMLTEQPEPELLGHVDIWCALTPHWTHDSVAARHAAGEEVWWYICTVPKAPYITLFSDHPATELRLWPWQAWQYNIDGILIWSTTWWTSPTAYPDSLQNPWEDPMSWVSGYGRQPGTREPWGNGDGRLLYPPRRDPNTATEPCLDDPINSIRWQNLRDGMEDYEYFWLLRQTLQQAEAHPATIPADLSRQARALLEIPPSISRDLTHFTTDPRLLLQHRHQIARTIEQLQALSSPTPNPTKP</sequence>
<evidence type="ECO:0000259" key="2">
    <source>
        <dbReference type="Pfam" id="PF13320"/>
    </source>
</evidence>
<gene>
    <name evidence="3" type="ORF">G4L39_07890</name>
</gene>
<keyword evidence="4" id="KW-1185">Reference proteome</keyword>
<organism evidence="3 4">
    <name type="scientific">Limisphaera ngatamarikiensis</name>
    <dbReference type="NCBI Taxonomy" id="1324935"/>
    <lineage>
        <taxon>Bacteria</taxon>
        <taxon>Pseudomonadati</taxon>
        <taxon>Verrucomicrobiota</taxon>
        <taxon>Verrucomicrobiia</taxon>
        <taxon>Limisphaerales</taxon>
        <taxon>Limisphaeraceae</taxon>
        <taxon>Limisphaera</taxon>
    </lineage>
</organism>
<dbReference type="InterPro" id="IPR008979">
    <property type="entry name" value="Galactose-bd-like_sf"/>
</dbReference>
<keyword evidence="1" id="KW-0732">Signal</keyword>
<accession>A0A6M1RP32</accession>
<comment type="caution">
    <text evidence="3">The sequence shown here is derived from an EMBL/GenBank/DDBJ whole genome shotgun (WGS) entry which is preliminary data.</text>
</comment>
<evidence type="ECO:0000313" key="3">
    <source>
        <dbReference type="EMBL" id="NGO39319.1"/>
    </source>
</evidence>
<dbReference type="AlphaFoldDB" id="A0A6M1RP32"/>
<proteinExistence type="predicted"/>
<protein>
    <submittedName>
        <fullName evidence="3">DUF4091 domain-containing protein</fullName>
    </submittedName>
</protein>